<keyword evidence="4" id="KW-0233">DNA recombination</keyword>
<dbReference type="InterPro" id="IPR044068">
    <property type="entry name" value="CB"/>
</dbReference>
<evidence type="ECO:0000313" key="9">
    <source>
        <dbReference type="Proteomes" id="UP000230161"/>
    </source>
</evidence>
<comment type="caution">
    <text evidence="8">The sequence shown here is derived from an EMBL/GenBank/DDBJ whole genome shotgun (WGS) entry which is preliminary data.</text>
</comment>
<dbReference type="GO" id="GO:0015074">
    <property type="term" value="P:DNA integration"/>
    <property type="evidence" value="ECO:0007669"/>
    <property type="project" value="UniProtKB-KW"/>
</dbReference>
<dbReference type="PANTHER" id="PTHR30629:SF2">
    <property type="entry name" value="PROPHAGE INTEGRASE INTS-RELATED"/>
    <property type="match status" value="1"/>
</dbReference>
<dbReference type="Pfam" id="PF14657">
    <property type="entry name" value="Arm-DNA-bind_4"/>
    <property type="match status" value="1"/>
</dbReference>
<comment type="similarity">
    <text evidence="1">Belongs to the 'phage' integrase family.</text>
</comment>
<dbReference type="PROSITE" id="PS51898">
    <property type="entry name" value="TYR_RECOMBINASE"/>
    <property type="match status" value="1"/>
</dbReference>
<name>A0A2M9C039_9MICO</name>
<dbReference type="SUPFAM" id="SSF56349">
    <property type="entry name" value="DNA breaking-rejoining enzymes"/>
    <property type="match status" value="1"/>
</dbReference>
<accession>A0A2M9C039</accession>
<keyword evidence="2" id="KW-0229">DNA integration</keyword>
<evidence type="ECO:0000259" key="6">
    <source>
        <dbReference type="PROSITE" id="PS51898"/>
    </source>
</evidence>
<evidence type="ECO:0000256" key="5">
    <source>
        <dbReference type="PROSITE-ProRule" id="PRU01248"/>
    </source>
</evidence>
<dbReference type="CDD" id="cd01189">
    <property type="entry name" value="INT_ICEBs1_C_like"/>
    <property type="match status" value="1"/>
</dbReference>
<dbReference type="Proteomes" id="UP000230161">
    <property type="component" value="Unassembled WGS sequence"/>
</dbReference>
<dbReference type="Gene3D" id="1.10.443.10">
    <property type="entry name" value="Intergrase catalytic core"/>
    <property type="match status" value="1"/>
</dbReference>
<evidence type="ECO:0000256" key="3">
    <source>
        <dbReference type="ARBA" id="ARBA00023125"/>
    </source>
</evidence>
<dbReference type="Gene3D" id="1.10.150.130">
    <property type="match status" value="1"/>
</dbReference>
<evidence type="ECO:0000313" key="8">
    <source>
        <dbReference type="EMBL" id="PJJ63699.1"/>
    </source>
</evidence>
<keyword evidence="3 5" id="KW-0238">DNA-binding</keyword>
<dbReference type="RefSeq" id="WP_100344167.1">
    <property type="nucleotide sequence ID" value="NZ_PGFB01000002.1"/>
</dbReference>
<dbReference type="GO" id="GO:0006310">
    <property type="term" value="P:DNA recombination"/>
    <property type="evidence" value="ECO:0007669"/>
    <property type="project" value="UniProtKB-KW"/>
</dbReference>
<dbReference type="EMBL" id="PGFB01000002">
    <property type="protein sequence ID" value="PJJ63699.1"/>
    <property type="molecule type" value="Genomic_DNA"/>
</dbReference>
<dbReference type="PANTHER" id="PTHR30629">
    <property type="entry name" value="PROPHAGE INTEGRASE"/>
    <property type="match status" value="1"/>
</dbReference>
<evidence type="ECO:0000256" key="2">
    <source>
        <dbReference type="ARBA" id="ARBA00022908"/>
    </source>
</evidence>
<dbReference type="InterPro" id="IPR010998">
    <property type="entry name" value="Integrase_recombinase_N"/>
</dbReference>
<feature type="domain" description="Core-binding (CB)" evidence="7">
    <location>
        <begin position="62"/>
        <end position="140"/>
    </location>
</feature>
<feature type="domain" description="Tyr recombinase" evidence="6">
    <location>
        <begin position="161"/>
        <end position="356"/>
    </location>
</feature>
<dbReference type="PROSITE" id="PS51900">
    <property type="entry name" value="CB"/>
    <property type="match status" value="1"/>
</dbReference>
<gene>
    <name evidence="8" type="ORF">CLV54_1371</name>
</gene>
<dbReference type="InterPro" id="IPR050808">
    <property type="entry name" value="Phage_Integrase"/>
</dbReference>
<evidence type="ECO:0000259" key="7">
    <source>
        <dbReference type="PROSITE" id="PS51900"/>
    </source>
</evidence>
<proteinExistence type="inferred from homology"/>
<dbReference type="GO" id="GO:0003677">
    <property type="term" value="F:DNA binding"/>
    <property type="evidence" value="ECO:0007669"/>
    <property type="project" value="UniProtKB-UniRule"/>
</dbReference>
<dbReference type="InterPro" id="IPR011010">
    <property type="entry name" value="DNA_brk_join_enz"/>
</dbReference>
<keyword evidence="9" id="KW-1185">Reference proteome</keyword>
<reference evidence="8 9" key="1">
    <citation type="submission" date="2017-11" db="EMBL/GenBank/DDBJ databases">
        <title>Genomic Encyclopedia of Archaeal and Bacterial Type Strains, Phase II (KMG-II): From Individual Species to Whole Genera.</title>
        <authorList>
            <person name="Goeker M."/>
        </authorList>
    </citation>
    <scope>NUCLEOTIDE SEQUENCE [LARGE SCALE GENOMIC DNA]</scope>
    <source>
        <strain evidence="8 9">DSM 25625</strain>
    </source>
</reference>
<dbReference type="InterPro" id="IPR013762">
    <property type="entry name" value="Integrase-like_cat_sf"/>
</dbReference>
<dbReference type="InterPro" id="IPR002104">
    <property type="entry name" value="Integrase_catalytic"/>
</dbReference>
<dbReference type="Pfam" id="PF14659">
    <property type="entry name" value="Phage_int_SAM_3"/>
    <property type="match status" value="1"/>
</dbReference>
<evidence type="ECO:0000256" key="1">
    <source>
        <dbReference type="ARBA" id="ARBA00008857"/>
    </source>
</evidence>
<dbReference type="InterPro" id="IPR004107">
    <property type="entry name" value="Integrase_SAM-like_N"/>
</dbReference>
<dbReference type="Pfam" id="PF00589">
    <property type="entry name" value="Phage_integrase"/>
    <property type="match status" value="1"/>
</dbReference>
<protein>
    <submittedName>
        <fullName evidence="8">Site-specific recombinase XerD</fullName>
    </submittedName>
</protein>
<evidence type="ECO:0000256" key="4">
    <source>
        <dbReference type="ARBA" id="ARBA00023172"/>
    </source>
</evidence>
<organism evidence="8 9">
    <name type="scientific">Compostimonas suwonensis</name>
    <dbReference type="NCBI Taxonomy" id="1048394"/>
    <lineage>
        <taxon>Bacteria</taxon>
        <taxon>Bacillati</taxon>
        <taxon>Actinomycetota</taxon>
        <taxon>Actinomycetes</taxon>
        <taxon>Micrococcales</taxon>
        <taxon>Microbacteriaceae</taxon>
        <taxon>Compostimonas</taxon>
    </lineage>
</organism>
<dbReference type="InterPro" id="IPR028259">
    <property type="entry name" value="AP2-like_int_N"/>
</dbReference>
<sequence length="375" mass="41146">MGSIESYETAKGRRYRALYRRPDKKQTQKRGFTTKKAAELFLATTEVDIAQGRYLDPSLARVTVADWLQTWLAARGDLRATTRSRVENIIEKHIVPELGTIPIGNLARLRVQEWASALPGAPATVRKIVNVLSGALRFAVEDGRLPSNPAQRLKLPKPTKSRKRYLSHDQVAALAKAIDEKKDGREHGYGLVVLVLAYCGLRWGELSGLRIRDLDLDAKNPRLTVEQTVVADKGYQRIEPPKDYEHRSIPIPAFLVGLLRAQIAGRPADAPVFYGIRTGTWLRNHVFRVGWFDDAAATVGIKGLTPHELRHTAASLAVSAGANVKAVQRMLGHASAAVTLDVYADLFDDDLDGVATALNAAAMQSDVANLLPKAA</sequence>
<dbReference type="AlphaFoldDB" id="A0A2M9C039"/>
<dbReference type="OrthoDB" id="1822491at2"/>